<evidence type="ECO:0000313" key="4">
    <source>
        <dbReference type="Proteomes" id="UP000515297"/>
    </source>
</evidence>
<dbReference type="SUPFAM" id="SSF53756">
    <property type="entry name" value="UDP-Glycosyltransferase/glycogen phosphorylase"/>
    <property type="match status" value="1"/>
</dbReference>
<name>A0A7G6VUB3_9SPHN</name>
<proteinExistence type="predicted"/>
<organism evidence="3 4">
    <name type="scientific">Croceicoccus marinus</name>
    <dbReference type="NCBI Taxonomy" id="450378"/>
    <lineage>
        <taxon>Bacteria</taxon>
        <taxon>Pseudomonadati</taxon>
        <taxon>Pseudomonadota</taxon>
        <taxon>Alphaproteobacteria</taxon>
        <taxon>Sphingomonadales</taxon>
        <taxon>Erythrobacteraceae</taxon>
        <taxon>Croceicoccus</taxon>
    </lineage>
</organism>
<keyword evidence="3" id="KW-0808">Transferase</keyword>
<reference evidence="3 4" key="1">
    <citation type="submission" date="2020-08" db="EMBL/GenBank/DDBJ databases">
        <authorList>
            <person name="Liu G."/>
            <person name="Sun C."/>
        </authorList>
    </citation>
    <scope>NUCLEOTIDE SEQUENCE [LARGE SCALE GENOMIC DNA]</scope>
    <source>
        <strain evidence="3 4">OT19</strain>
    </source>
</reference>
<evidence type="ECO:0000256" key="1">
    <source>
        <dbReference type="SAM" id="MobiDB-lite"/>
    </source>
</evidence>
<dbReference type="EMBL" id="CP060052">
    <property type="protein sequence ID" value="QNE05328.1"/>
    <property type="molecule type" value="Genomic_DNA"/>
</dbReference>
<gene>
    <name evidence="3" type="ORF">H4O24_01015</name>
</gene>
<feature type="region of interest" description="Disordered" evidence="1">
    <location>
        <begin position="1"/>
        <end position="24"/>
    </location>
</feature>
<dbReference type="GO" id="GO:0016757">
    <property type="term" value="F:glycosyltransferase activity"/>
    <property type="evidence" value="ECO:0007669"/>
    <property type="project" value="InterPro"/>
</dbReference>
<evidence type="ECO:0000313" key="3">
    <source>
        <dbReference type="EMBL" id="QNE05328.1"/>
    </source>
</evidence>
<dbReference type="Gene3D" id="3.40.50.2000">
    <property type="entry name" value="Glycogen Phosphorylase B"/>
    <property type="match status" value="2"/>
</dbReference>
<sequence length="811" mass="89024">MGNGTSQGQPPRHSGKAGSSNPPVANSLVGSEVIRLFSNAAKQAARRRVALIGTYVPRKCGIATFTGDIVEQSANFHPDIHFDVYALADPAKPVDHGDIAGEIAQHDPDDYARAARRINESGVDAIWIQHEYGIYGGDCGEMILDLVDRVAAPLIVTLHTVLAQPSAKQRRIVERLIDRASQVMVMARHSRDLLMGMYNVGDARITVIEHGAPDRPFGRQDEFKHAMGLDGRTVMTSFGLIGPGKGLEHVIQALPAITSRHPDFLYRIVGATHPNLFAEQGESYRDDLRAQADRLGVADHIEWDDRFVETEELLDQLEASDIYVTAYPNLQQSTSGTLSYAVALGKAVISTPYLHAAELLADGVGDLIEPCSSEAIAAAVNRLLDDPAELETIQRRAYARGRETIWPRYADAVARLIDRVAADAPRRRMAELETPALSGFLDMCDDTGMFQHAIGKVPDRRHGYCIDDNARALMLVSLADVMDEPTADRMASCFAAFMNHAWNPDTNRFRNFMRFDRGWCEDSGSDDANGRALWALGHTALHGRSEDIRWWARGLFDEALSMMDDIGSPRAIAFATLGAACRVEGEPDHAGALALLNRSGELLHRLLAESRRPDWAWFEAVLGYDNPRLSQALIEAGRITGRGEWTLAGLSSLRWIASMQLSATGQFRPVGSETFSHPHEALPFDQQPLEAQAAIEAAASAFRVDPSRRWVEHARTAYRWFFGENDRGAVLANLRTGQCRDGITPRGANRNCGAESILAFQLAYYGVLALARSHQDESDSSGGDPEDQPLALGAGDILEKRRLPEKPAANF</sequence>
<dbReference type="Pfam" id="PF00534">
    <property type="entry name" value="Glycos_transf_1"/>
    <property type="match status" value="1"/>
</dbReference>
<protein>
    <submittedName>
        <fullName evidence="3">Glycosyltransferase</fullName>
    </submittedName>
</protein>
<dbReference type="Proteomes" id="UP000515297">
    <property type="component" value="Chromosome"/>
</dbReference>
<dbReference type="InterPro" id="IPR001296">
    <property type="entry name" value="Glyco_trans_1"/>
</dbReference>
<dbReference type="CDD" id="cd03822">
    <property type="entry name" value="GT4_mannosyltransferase-like"/>
    <property type="match status" value="1"/>
</dbReference>
<dbReference type="PANTHER" id="PTHR12526">
    <property type="entry name" value="GLYCOSYLTRANSFERASE"/>
    <property type="match status" value="1"/>
</dbReference>
<accession>A0A7G6VUB3</accession>
<feature type="region of interest" description="Disordered" evidence="1">
    <location>
        <begin position="775"/>
        <end position="811"/>
    </location>
</feature>
<feature type="domain" description="Glycosyl transferase family 1" evidence="2">
    <location>
        <begin position="230"/>
        <end position="398"/>
    </location>
</feature>
<dbReference type="PANTHER" id="PTHR12526:SF572">
    <property type="entry name" value="BLL5144 PROTEIN"/>
    <property type="match status" value="1"/>
</dbReference>
<evidence type="ECO:0000259" key="2">
    <source>
        <dbReference type="Pfam" id="PF00534"/>
    </source>
</evidence>
<dbReference type="AlphaFoldDB" id="A0A7G6VUB3"/>